<name>A0A4R5Q8C4_9PROT</name>
<dbReference type="Proteomes" id="UP000295096">
    <property type="component" value="Unassembled WGS sequence"/>
</dbReference>
<dbReference type="PANTHER" id="PTHR41287">
    <property type="match status" value="1"/>
</dbReference>
<comment type="caution">
    <text evidence="2">The sequence shown here is derived from an EMBL/GenBank/DDBJ whole genome shotgun (WGS) entry which is preliminary data.</text>
</comment>
<dbReference type="GO" id="GO:0004519">
    <property type="term" value="F:endonuclease activity"/>
    <property type="evidence" value="ECO:0007669"/>
    <property type="project" value="InterPro"/>
</dbReference>
<dbReference type="Pfam" id="PF20441">
    <property type="entry name" value="TerL_nuclease"/>
    <property type="match status" value="1"/>
</dbReference>
<protein>
    <recommendedName>
        <fullName evidence="1">Terminase large subunit-like endonuclease domain-containing protein</fullName>
    </recommendedName>
</protein>
<gene>
    <name evidence="2" type="ORF">E2C06_29625</name>
</gene>
<evidence type="ECO:0000313" key="2">
    <source>
        <dbReference type="EMBL" id="TDH59006.1"/>
    </source>
</evidence>
<dbReference type="PANTHER" id="PTHR41287:SF1">
    <property type="entry name" value="PROTEIN YMFN"/>
    <property type="match status" value="1"/>
</dbReference>
<keyword evidence="3" id="KW-1185">Reference proteome</keyword>
<dbReference type="EMBL" id="SMSJ01000085">
    <property type="protein sequence ID" value="TDH59006.1"/>
    <property type="molecule type" value="Genomic_DNA"/>
</dbReference>
<evidence type="ECO:0000259" key="1">
    <source>
        <dbReference type="Pfam" id="PF20441"/>
    </source>
</evidence>
<dbReference type="OrthoDB" id="9760250at2"/>
<dbReference type="RefSeq" id="WP_133292185.1">
    <property type="nucleotide sequence ID" value="NZ_SMSJ01000085.1"/>
</dbReference>
<feature type="domain" description="Terminase large subunit-like endonuclease" evidence="1">
    <location>
        <begin position="12"/>
        <end position="86"/>
    </location>
</feature>
<dbReference type="AlphaFoldDB" id="A0A4R5Q8C4"/>
<sequence length="104" mass="11423">MAPDRGGEYARVPRDAQNFSPAILELDAAMRSGRLRHDGNPVLEWCVGNVVGKPDRRGNLYPTKQRPEQKIDAAVALMMAIGRAMAADDGQADLMEFLRNPVFG</sequence>
<proteinExistence type="predicted"/>
<organism evidence="2 3">
    <name type="scientific">Dankookia rubra</name>
    <dbReference type="NCBI Taxonomy" id="1442381"/>
    <lineage>
        <taxon>Bacteria</taxon>
        <taxon>Pseudomonadati</taxon>
        <taxon>Pseudomonadota</taxon>
        <taxon>Alphaproteobacteria</taxon>
        <taxon>Acetobacterales</taxon>
        <taxon>Roseomonadaceae</taxon>
        <taxon>Dankookia</taxon>
    </lineage>
</organism>
<accession>A0A4R5Q8C4</accession>
<dbReference type="InterPro" id="IPR046462">
    <property type="entry name" value="TerL_nuclease"/>
</dbReference>
<reference evidence="2 3" key="1">
    <citation type="journal article" date="2016" name="J. Microbiol.">
        <title>Dankookia rubra gen. nov., sp. nov., an alphaproteobacterium isolated from sediment of a shallow stream.</title>
        <authorList>
            <person name="Kim W.H."/>
            <person name="Kim D.H."/>
            <person name="Kang K."/>
            <person name="Ahn T.Y."/>
        </authorList>
    </citation>
    <scope>NUCLEOTIDE SEQUENCE [LARGE SCALE GENOMIC DNA]</scope>
    <source>
        <strain evidence="2 3">JCM30602</strain>
    </source>
</reference>
<evidence type="ECO:0000313" key="3">
    <source>
        <dbReference type="Proteomes" id="UP000295096"/>
    </source>
</evidence>
<dbReference type="InterPro" id="IPR005021">
    <property type="entry name" value="Terminase_largesu-like"/>
</dbReference>